<reference evidence="2 3" key="1">
    <citation type="submission" date="2020-01" db="EMBL/GenBank/DDBJ databases">
        <title>Leptobacterium flavescens.</title>
        <authorList>
            <person name="Wang G."/>
        </authorList>
    </citation>
    <scope>NUCLEOTIDE SEQUENCE [LARGE SCALE GENOMIC DNA]</scope>
    <source>
        <strain evidence="2 3">KCTC 22160</strain>
    </source>
</reference>
<dbReference type="Proteomes" id="UP000468581">
    <property type="component" value="Unassembled WGS sequence"/>
</dbReference>
<dbReference type="EMBL" id="JAABOO010000004">
    <property type="protein sequence ID" value="NER15495.1"/>
    <property type="molecule type" value="Genomic_DNA"/>
</dbReference>
<comment type="caution">
    <text evidence="2">The sequence shown here is derived from an EMBL/GenBank/DDBJ whole genome shotgun (WGS) entry which is preliminary data.</text>
</comment>
<feature type="domain" description="Lon N-terminal" evidence="1">
    <location>
        <begin position="3"/>
        <end position="179"/>
    </location>
</feature>
<evidence type="ECO:0000313" key="3">
    <source>
        <dbReference type="Proteomes" id="UP000468581"/>
    </source>
</evidence>
<dbReference type="Gene3D" id="2.30.130.40">
    <property type="entry name" value="LON domain-like"/>
    <property type="match status" value="1"/>
</dbReference>
<dbReference type="InterPro" id="IPR015947">
    <property type="entry name" value="PUA-like_sf"/>
</dbReference>
<accession>A0A6P0UQU2</accession>
<name>A0A6P0UQU2_9FLAO</name>
<dbReference type="SMART" id="SM00464">
    <property type="entry name" value="LON"/>
    <property type="match status" value="1"/>
</dbReference>
<dbReference type="GO" id="GO:0008233">
    <property type="term" value="F:peptidase activity"/>
    <property type="evidence" value="ECO:0007669"/>
    <property type="project" value="UniProtKB-KW"/>
</dbReference>
<proteinExistence type="predicted"/>
<keyword evidence="2" id="KW-0645">Protease</keyword>
<evidence type="ECO:0000313" key="2">
    <source>
        <dbReference type="EMBL" id="NER15495.1"/>
    </source>
</evidence>
<protein>
    <submittedName>
        <fullName evidence="2">ATP-dependent protease</fullName>
    </submittedName>
</protein>
<organism evidence="2 3">
    <name type="scientific">Leptobacterium flavescens</name>
    <dbReference type="NCBI Taxonomy" id="472055"/>
    <lineage>
        <taxon>Bacteria</taxon>
        <taxon>Pseudomonadati</taxon>
        <taxon>Bacteroidota</taxon>
        <taxon>Flavobacteriia</taxon>
        <taxon>Flavobacteriales</taxon>
        <taxon>Flavobacteriaceae</taxon>
        <taxon>Leptobacterium</taxon>
    </lineage>
</organism>
<keyword evidence="2" id="KW-0378">Hydrolase</keyword>
<dbReference type="InterPro" id="IPR046336">
    <property type="entry name" value="Lon_prtase_N_sf"/>
</dbReference>
<keyword evidence="3" id="KW-1185">Reference proteome</keyword>
<dbReference type="SUPFAM" id="SSF88697">
    <property type="entry name" value="PUA domain-like"/>
    <property type="match status" value="1"/>
</dbReference>
<dbReference type="GO" id="GO:0006508">
    <property type="term" value="P:proteolysis"/>
    <property type="evidence" value="ECO:0007669"/>
    <property type="project" value="UniProtKB-KW"/>
</dbReference>
<dbReference type="InterPro" id="IPR003111">
    <property type="entry name" value="Lon_prtase_N"/>
</dbReference>
<dbReference type="RefSeq" id="WP_163608766.1">
    <property type="nucleotide sequence ID" value="NZ_JAABOO010000004.1"/>
</dbReference>
<dbReference type="Pfam" id="PF02190">
    <property type="entry name" value="LON_substr_bdg"/>
    <property type="match status" value="1"/>
</dbReference>
<evidence type="ECO:0000259" key="1">
    <source>
        <dbReference type="SMART" id="SM00464"/>
    </source>
</evidence>
<gene>
    <name evidence="2" type="ORF">GWK08_18720</name>
</gene>
<sequence>MRTLPLFPLQVVVFPRERIRLHIFEERYKQLISDCESNGHSFGIPTVLEGKMSYGTEIRLLKIVKRYENGTSDILCEGGNIFKIEDFYNPMPDKLYSGGNVVFVDHINDSVDSLKDKVLKLIREFYELLDLSPPEIEYDQFTSFTLAHKLGFSLAQEYELLQLIYESERLNFIKDHLRTVIPIITEVNRTKKIIGLNGHFRRFDPMDFTDINNE</sequence>
<dbReference type="AlphaFoldDB" id="A0A6P0UQU2"/>